<comment type="caution">
    <text evidence="2">The sequence shown here is derived from an EMBL/GenBank/DDBJ whole genome shotgun (WGS) entry which is preliminary data.</text>
</comment>
<organism evidence="2 3">
    <name type="scientific">Pleuronectes platessa</name>
    <name type="common">European plaice</name>
    <dbReference type="NCBI Taxonomy" id="8262"/>
    <lineage>
        <taxon>Eukaryota</taxon>
        <taxon>Metazoa</taxon>
        <taxon>Chordata</taxon>
        <taxon>Craniata</taxon>
        <taxon>Vertebrata</taxon>
        <taxon>Euteleostomi</taxon>
        <taxon>Actinopterygii</taxon>
        <taxon>Neopterygii</taxon>
        <taxon>Teleostei</taxon>
        <taxon>Neoteleostei</taxon>
        <taxon>Acanthomorphata</taxon>
        <taxon>Carangaria</taxon>
        <taxon>Pleuronectiformes</taxon>
        <taxon>Pleuronectoidei</taxon>
        <taxon>Pleuronectidae</taxon>
        <taxon>Pleuronectes</taxon>
    </lineage>
</organism>
<sequence length="139" mass="16001">MESPASLLLKCHMDLVPLTQRVESAKAREKELEEELGEMNLRIKVKEEELVETEEIQIEQKEKCESLQESCEEKPELRVLQHWASSEKREEHPLFPPSLSFPPLRIITSLTPPSLPPFLPPLLPPPLLRSLPFFPSTQD</sequence>
<reference evidence="2" key="1">
    <citation type="submission" date="2020-03" db="EMBL/GenBank/DDBJ databases">
        <authorList>
            <person name="Weist P."/>
        </authorList>
    </citation>
    <scope>NUCLEOTIDE SEQUENCE</scope>
</reference>
<feature type="coiled-coil region" evidence="1">
    <location>
        <begin position="15"/>
        <end position="56"/>
    </location>
</feature>
<proteinExistence type="predicted"/>
<name>A0A9N7YLB5_PLEPL</name>
<dbReference type="Proteomes" id="UP001153269">
    <property type="component" value="Unassembled WGS sequence"/>
</dbReference>
<gene>
    <name evidence="2" type="ORF">PLEPLA_LOCUS16325</name>
</gene>
<accession>A0A9N7YLB5</accession>
<protein>
    <submittedName>
        <fullName evidence="2">Uncharacterized protein</fullName>
    </submittedName>
</protein>
<keyword evidence="1" id="KW-0175">Coiled coil</keyword>
<keyword evidence="3" id="KW-1185">Reference proteome</keyword>
<evidence type="ECO:0000313" key="2">
    <source>
        <dbReference type="EMBL" id="CAB1428359.1"/>
    </source>
</evidence>
<dbReference type="EMBL" id="CADEAL010001046">
    <property type="protein sequence ID" value="CAB1428359.1"/>
    <property type="molecule type" value="Genomic_DNA"/>
</dbReference>
<evidence type="ECO:0000256" key="1">
    <source>
        <dbReference type="SAM" id="Coils"/>
    </source>
</evidence>
<dbReference type="AlphaFoldDB" id="A0A9N7YLB5"/>
<evidence type="ECO:0000313" key="3">
    <source>
        <dbReference type="Proteomes" id="UP001153269"/>
    </source>
</evidence>